<organism evidence="2 3">
    <name type="scientific">Plakobranchus ocellatus</name>
    <dbReference type="NCBI Taxonomy" id="259542"/>
    <lineage>
        <taxon>Eukaryota</taxon>
        <taxon>Metazoa</taxon>
        <taxon>Spiralia</taxon>
        <taxon>Lophotrochozoa</taxon>
        <taxon>Mollusca</taxon>
        <taxon>Gastropoda</taxon>
        <taxon>Heterobranchia</taxon>
        <taxon>Euthyneura</taxon>
        <taxon>Panpulmonata</taxon>
        <taxon>Sacoglossa</taxon>
        <taxon>Placobranchoidea</taxon>
        <taxon>Plakobranchidae</taxon>
        <taxon>Plakobranchus</taxon>
    </lineage>
</organism>
<evidence type="ECO:0000313" key="3">
    <source>
        <dbReference type="Proteomes" id="UP000735302"/>
    </source>
</evidence>
<dbReference type="AlphaFoldDB" id="A0AAV4CG45"/>
<feature type="region of interest" description="Disordered" evidence="1">
    <location>
        <begin position="140"/>
        <end position="159"/>
    </location>
</feature>
<protein>
    <submittedName>
        <fullName evidence="2">Uncharacterized protein</fullName>
    </submittedName>
</protein>
<accession>A0AAV4CG45</accession>
<proteinExistence type="predicted"/>
<dbReference type="Proteomes" id="UP000735302">
    <property type="component" value="Unassembled WGS sequence"/>
</dbReference>
<evidence type="ECO:0000313" key="2">
    <source>
        <dbReference type="EMBL" id="GFO30352.1"/>
    </source>
</evidence>
<sequence>MAKDNSKKETNTAKQKHVYENQIKGNENRCMVGSFCGSECWTIKGNKETERKLEAVEKNDEDIMDEQNSNRYLTFDSLKPLNRIRAGYLTLDVRPHVQLVKRSYKGQHYGHGKDRYFVCVIICGKGGHVERLIPISSTVEGTTQSRVRPGTTSHPLFQG</sequence>
<keyword evidence="3" id="KW-1185">Reference proteome</keyword>
<name>A0AAV4CG45_9GAST</name>
<dbReference type="EMBL" id="BLXT01006233">
    <property type="protein sequence ID" value="GFO30352.1"/>
    <property type="molecule type" value="Genomic_DNA"/>
</dbReference>
<evidence type="ECO:0000256" key="1">
    <source>
        <dbReference type="SAM" id="MobiDB-lite"/>
    </source>
</evidence>
<reference evidence="2 3" key="1">
    <citation type="journal article" date="2021" name="Elife">
        <title>Chloroplast acquisition without the gene transfer in kleptoplastic sea slugs, Plakobranchus ocellatus.</title>
        <authorList>
            <person name="Maeda T."/>
            <person name="Takahashi S."/>
            <person name="Yoshida T."/>
            <person name="Shimamura S."/>
            <person name="Takaki Y."/>
            <person name="Nagai Y."/>
            <person name="Toyoda A."/>
            <person name="Suzuki Y."/>
            <person name="Arimoto A."/>
            <person name="Ishii H."/>
            <person name="Satoh N."/>
            <person name="Nishiyama T."/>
            <person name="Hasebe M."/>
            <person name="Maruyama T."/>
            <person name="Minagawa J."/>
            <person name="Obokata J."/>
            <person name="Shigenobu S."/>
        </authorList>
    </citation>
    <scope>NUCLEOTIDE SEQUENCE [LARGE SCALE GENOMIC DNA]</scope>
</reference>
<gene>
    <name evidence="2" type="ORF">PoB_005685700</name>
</gene>
<comment type="caution">
    <text evidence="2">The sequence shown here is derived from an EMBL/GenBank/DDBJ whole genome shotgun (WGS) entry which is preliminary data.</text>
</comment>